<sequence length="105" mass="11300">MGFGDTAKKLQKVTSAAEDLYEKMNQLRGQVQSLREEVATTSEQVDEIETDLAEQRALIEAIAESQGLDVETVISDAHIEKADADDVATEEATDGEAAVDTDDGN</sequence>
<accession>C7NNZ2</accession>
<gene>
    <name evidence="3" type="ordered locus">Huta_0094</name>
</gene>
<dbReference type="EMBL" id="CP001687">
    <property type="protein sequence ID" value="ACV10283.1"/>
    <property type="molecule type" value="Genomic_DNA"/>
</dbReference>
<evidence type="ECO:0000313" key="4">
    <source>
        <dbReference type="Proteomes" id="UP000002071"/>
    </source>
</evidence>
<evidence type="ECO:0000313" key="3">
    <source>
        <dbReference type="EMBL" id="ACV10283.1"/>
    </source>
</evidence>
<keyword evidence="4" id="KW-1185">Reference proteome</keyword>
<dbReference type="eggNOG" id="arCOG04649">
    <property type="taxonomic scope" value="Archaea"/>
</dbReference>
<keyword evidence="1" id="KW-0175">Coiled coil</keyword>
<feature type="coiled-coil region" evidence="1">
    <location>
        <begin position="10"/>
        <end position="51"/>
    </location>
</feature>
<feature type="region of interest" description="Disordered" evidence="2">
    <location>
        <begin position="84"/>
        <end position="105"/>
    </location>
</feature>
<organism evidence="3 4">
    <name type="scientific">Halorhabdus utahensis (strain DSM 12940 / JCM 11049 / AX-2)</name>
    <dbReference type="NCBI Taxonomy" id="519442"/>
    <lineage>
        <taxon>Archaea</taxon>
        <taxon>Methanobacteriati</taxon>
        <taxon>Methanobacteriota</taxon>
        <taxon>Stenosarchaea group</taxon>
        <taxon>Halobacteria</taxon>
        <taxon>Halobacteriales</taxon>
        <taxon>Haloarculaceae</taxon>
        <taxon>Halorhabdus</taxon>
    </lineage>
</organism>
<dbReference type="OrthoDB" id="204612at2157"/>
<feature type="compositionally biased region" description="Acidic residues" evidence="2">
    <location>
        <begin position="85"/>
        <end position="105"/>
    </location>
</feature>
<reference evidence="3 4" key="1">
    <citation type="journal article" date="2009" name="Stand. Genomic Sci.">
        <title>Complete genome sequence of Halorhabdus utahensis type strain (AX-2).</title>
        <authorList>
            <person name="Anderson I."/>
            <person name="Tindall B.J."/>
            <person name="Pomrenke H."/>
            <person name="Goker M."/>
            <person name="Lapidus A."/>
            <person name="Nolan M."/>
            <person name="Copeland A."/>
            <person name="Glavina Del Rio T."/>
            <person name="Chen F."/>
            <person name="Tice H."/>
            <person name="Cheng J.F."/>
            <person name="Lucas S."/>
            <person name="Chertkov O."/>
            <person name="Bruce D."/>
            <person name="Brettin T."/>
            <person name="Detter J.C."/>
            <person name="Han C."/>
            <person name="Goodwin L."/>
            <person name="Land M."/>
            <person name="Hauser L."/>
            <person name="Chang Y.J."/>
            <person name="Jeffries C.D."/>
            <person name="Pitluck S."/>
            <person name="Pati A."/>
            <person name="Mavromatis K."/>
            <person name="Ivanova N."/>
            <person name="Ovchinnikova G."/>
            <person name="Chen A."/>
            <person name="Palaniappan K."/>
            <person name="Chain P."/>
            <person name="Rohde M."/>
            <person name="Bristow J."/>
            <person name="Eisen J.A."/>
            <person name="Markowitz V."/>
            <person name="Hugenholtz P."/>
            <person name="Kyrpides N.C."/>
            <person name="Klenk H.P."/>
        </authorList>
    </citation>
    <scope>NUCLEOTIDE SEQUENCE [LARGE SCALE GENOMIC DNA]</scope>
    <source>
        <strain evidence="4">DSM 12940 / JCM 11049 / AX-2</strain>
    </source>
</reference>
<dbReference type="InterPro" id="IPR043816">
    <property type="entry name" value="DUF5798"/>
</dbReference>
<dbReference type="RefSeq" id="WP_012795160.1">
    <property type="nucleotide sequence ID" value="NC_013158.1"/>
</dbReference>
<evidence type="ECO:0000256" key="2">
    <source>
        <dbReference type="SAM" id="MobiDB-lite"/>
    </source>
</evidence>
<name>C7NNZ2_HALUD</name>
<dbReference type="Pfam" id="PF19111">
    <property type="entry name" value="DUF5798"/>
    <property type="match status" value="1"/>
</dbReference>
<proteinExistence type="predicted"/>
<dbReference type="AlphaFoldDB" id="C7NNZ2"/>
<dbReference type="GeneID" id="8382355"/>
<dbReference type="KEGG" id="hut:Huta_0094"/>
<evidence type="ECO:0000256" key="1">
    <source>
        <dbReference type="SAM" id="Coils"/>
    </source>
</evidence>
<dbReference type="Proteomes" id="UP000002071">
    <property type="component" value="Chromosome"/>
</dbReference>
<dbReference type="HOGENOM" id="CLU_154325_1_0_2"/>
<protein>
    <submittedName>
        <fullName evidence="3">Uncharacterized protein</fullName>
    </submittedName>
</protein>